<comment type="cofactor">
    <cofactor evidence="1">
        <name>pyridoxal 5'-phosphate</name>
        <dbReference type="ChEBI" id="CHEBI:597326"/>
    </cofactor>
</comment>
<dbReference type="InterPro" id="IPR004839">
    <property type="entry name" value="Aminotransferase_I/II_large"/>
</dbReference>
<evidence type="ECO:0000256" key="4">
    <source>
        <dbReference type="ARBA" id="ARBA00022898"/>
    </source>
</evidence>
<proteinExistence type="predicted"/>
<feature type="domain" description="Aminotransferase class I/classII large" evidence="5">
    <location>
        <begin position="62"/>
        <end position="390"/>
    </location>
</feature>
<evidence type="ECO:0000313" key="7">
    <source>
        <dbReference type="Proteomes" id="UP001500166"/>
    </source>
</evidence>
<dbReference type="PANTHER" id="PTHR42790:SF19">
    <property type="entry name" value="KYNURENINE_ALPHA-AMINOADIPATE AMINOTRANSFERASE, MITOCHONDRIAL"/>
    <property type="match status" value="1"/>
</dbReference>
<dbReference type="SUPFAM" id="SSF53383">
    <property type="entry name" value="PLP-dependent transferases"/>
    <property type="match status" value="1"/>
</dbReference>
<dbReference type="InterPro" id="IPR050859">
    <property type="entry name" value="Class-I_PLP-dep_aminotransf"/>
</dbReference>
<evidence type="ECO:0000256" key="1">
    <source>
        <dbReference type="ARBA" id="ARBA00001933"/>
    </source>
</evidence>
<dbReference type="EMBL" id="BAAAQA010000025">
    <property type="protein sequence ID" value="GAA2120988.1"/>
    <property type="molecule type" value="Genomic_DNA"/>
</dbReference>
<evidence type="ECO:0000259" key="5">
    <source>
        <dbReference type="Pfam" id="PF00155"/>
    </source>
</evidence>
<dbReference type="InterPro" id="IPR015422">
    <property type="entry name" value="PyrdxlP-dep_Trfase_small"/>
</dbReference>
<evidence type="ECO:0000313" key="6">
    <source>
        <dbReference type="EMBL" id="GAA2120988.1"/>
    </source>
</evidence>
<evidence type="ECO:0000256" key="3">
    <source>
        <dbReference type="ARBA" id="ARBA00022679"/>
    </source>
</evidence>
<comment type="caution">
    <text evidence="6">The sequence shown here is derived from an EMBL/GenBank/DDBJ whole genome shotgun (WGS) entry which is preliminary data.</text>
</comment>
<dbReference type="Proteomes" id="UP001500166">
    <property type="component" value="Unassembled WGS sequence"/>
</dbReference>
<reference evidence="6 7" key="1">
    <citation type="journal article" date="2019" name="Int. J. Syst. Evol. Microbiol.">
        <title>The Global Catalogue of Microorganisms (GCM) 10K type strain sequencing project: providing services to taxonomists for standard genome sequencing and annotation.</title>
        <authorList>
            <consortium name="The Broad Institute Genomics Platform"/>
            <consortium name="The Broad Institute Genome Sequencing Center for Infectious Disease"/>
            <person name="Wu L."/>
            <person name="Ma J."/>
        </authorList>
    </citation>
    <scope>NUCLEOTIDE SEQUENCE [LARGE SCALE GENOMIC DNA]</scope>
    <source>
        <strain evidence="6 7">JCM 15914</strain>
    </source>
</reference>
<sequence>MSAQGEFRFRLADRLDGVDSSPVRDLLDAVSKEGVISFAGGVPDPAYFEVEDIRAAYDWVFENHAERALQYASSEGEFELREQAAFRLERYMETTPEQIQVTTGSQEGLFVVAQALVNPGDVVLVERPTYLAAVQAFELNGARLIGVPTDENGVIPHELEKLIAEHSPKFVYLIPSFQNPSGVCMSVERRAAVADVLLRTGTALVEDDPYGELCFEGEPFPPIASHPGMSAQTILLNSVSKIIAPGVRVGWMRSEGPIQFTLTVAKQAIGLQSPVTDQLAVARYLATADVEAHLDKVRPVYAQRAKAMYRSLQRVLPDGAEVTQPDGGMFLWARLGHGIDTARLLEIALDEGVAFVPGASFFAHDPDRSTMRLSFVTHSPEVIDEGLDRLGRALAKY</sequence>
<keyword evidence="4" id="KW-0663">Pyridoxal phosphate</keyword>
<accession>A0ABN2Y338</accession>
<gene>
    <name evidence="6" type="ORF">GCM10009824_23200</name>
</gene>
<dbReference type="InterPro" id="IPR015421">
    <property type="entry name" value="PyrdxlP-dep_Trfase_major"/>
</dbReference>
<dbReference type="Gene3D" id="3.40.640.10">
    <property type="entry name" value="Type I PLP-dependent aspartate aminotransferase-like (Major domain)"/>
    <property type="match status" value="1"/>
</dbReference>
<keyword evidence="2 6" id="KW-0032">Aminotransferase</keyword>
<dbReference type="Gene3D" id="3.90.1150.10">
    <property type="entry name" value="Aspartate Aminotransferase, domain 1"/>
    <property type="match status" value="1"/>
</dbReference>
<evidence type="ECO:0000256" key="2">
    <source>
        <dbReference type="ARBA" id="ARBA00022576"/>
    </source>
</evidence>
<name>A0ABN2Y338_9MICC</name>
<dbReference type="PANTHER" id="PTHR42790">
    <property type="entry name" value="AMINOTRANSFERASE"/>
    <property type="match status" value="1"/>
</dbReference>
<dbReference type="CDD" id="cd00609">
    <property type="entry name" value="AAT_like"/>
    <property type="match status" value="1"/>
</dbReference>
<dbReference type="GO" id="GO:0008483">
    <property type="term" value="F:transaminase activity"/>
    <property type="evidence" value="ECO:0007669"/>
    <property type="project" value="UniProtKB-KW"/>
</dbReference>
<dbReference type="Pfam" id="PF00155">
    <property type="entry name" value="Aminotran_1_2"/>
    <property type="match status" value="1"/>
</dbReference>
<protein>
    <submittedName>
        <fullName evidence="6">PLP-dependent aminotransferase family protein</fullName>
    </submittedName>
</protein>
<keyword evidence="3" id="KW-0808">Transferase</keyword>
<organism evidence="6 7">
    <name type="scientific">Kocuria atrinae</name>
    <dbReference type="NCBI Taxonomy" id="592377"/>
    <lineage>
        <taxon>Bacteria</taxon>
        <taxon>Bacillati</taxon>
        <taxon>Actinomycetota</taxon>
        <taxon>Actinomycetes</taxon>
        <taxon>Micrococcales</taxon>
        <taxon>Micrococcaceae</taxon>
        <taxon>Kocuria</taxon>
    </lineage>
</organism>
<dbReference type="InterPro" id="IPR015424">
    <property type="entry name" value="PyrdxlP-dep_Trfase"/>
</dbReference>
<keyword evidence="7" id="KW-1185">Reference proteome</keyword>
<dbReference type="RefSeq" id="WP_344225188.1">
    <property type="nucleotide sequence ID" value="NZ_BAAAQA010000025.1"/>
</dbReference>